<evidence type="ECO:0000313" key="2">
    <source>
        <dbReference type="Proteomes" id="UP001150062"/>
    </source>
</evidence>
<proteinExistence type="predicted"/>
<reference evidence="1" key="1">
    <citation type="submission" date="2022-08" db="EMBL/GenBank/DDBJ databases">
        <title>Novel sulfate-reducing endosymbionts in the free-living metamonad Anaeramoeba.</title>
        <authorList>
            <person name="Jerlstrom-Hultqvist J."/>
            <person name="Cepicka I."/>
            <person name="Gallot-Lavallee L."/>
            <person name="Salas-Leiva D."/>
            <person name="Curtis B.A."/>
            <person name="Zahonova K."/>
            <person name="Pipaliya S."/>
            <person name="Dacks J."/>
            <person name="Roger A.J."/>
        </authorList>
    </citation>
    <scope>NUCLEOTIDE SEQUENCE</scope>
    <source>
        <strain evidence="1">Schooner1</strain>
    </source>
</reference>
<keyword evidence="2" id="KW-1185">Reference proteome</keyword>
<accession>A0ABQ8XS51</accession>
<organism evidence="1 2">
    <name type="scientific">Anaeramoeba flamelloides</name>
    <dbReference type="NCBI Taxonomy" id="1746091"/>
    <lineage>
        <taxon>Eukaryota</taxon>
        <taxon>Metamonada</taxon>
        <taxon>Anaeramoebidae</taxon>
        <taxon>Anaeramoeba</taxon>
    </lineage>
</organism>
<gene>
    <name evidence="1" type="ORF">M0813_03577</name>
</gene>
<name>A0ABQ8XS51_9EUKA</name>
<comment type="caution">
    <text evidence="1">The sequence shown here is derived from an EMBL/GenBank/DDBJ whole genome shotgun (WGS) entry which is preliminary data.</text>
</comment>
<sequence length="208" mass="24815">MNTPTEDPNYKLQLCLALLNLGTRNCMEEGIRKTIKHFPKAHDRYCRSNFENLYKQANLLLRQSQMKPKVIEMIKDEGEMIKKKQTLVGQNVSDKNLSEFLNQKPKPSWSHRIEMLYLYRPNYVIGWRKGLSSILQKKNKDLLPIKIIIDKKILAKVAKFSCKTNRKKEYTKFYKSTSRGIEEYLKRYDYHRQTKYERKKLVFVLSTN</sequence>
<dbReference type="Proteomes" id="UP001150062">
    <property type="component" value="Unassembled WGS sequence"/>
</dbReference>
<protein>
    <submittedName>
        <fullName evidence="1">Uncharacterized protein</fullName>
    </submittedName>
</protein>
<dbReference type="EMBL" id="JAOAOG010000257">
    <property type="protein sequence ID" value="KAJ6235431.1"/>
    <property type="molecule type" value="Genomic_DNA"/>
</dbReference>
<evidence type="ECO:0000313" key="1">
    <source>
        <dbReference type="EMBL" id="KAJ6235431.1"/>
    </source>
</evidence>